<gene>
    <name evidence="2" type="primary">TAP42</name>
    <name evidence="2" type="ORF">MNAN1_002840</name>
</gene>
<keyword evidence="3" id="KW-1185">Reference proteome</keyword>
<accession>A0AAF0J3E1</accession>
<dbReference type="Proteomes" id="UP001213623">
    <property type="component" value="Chromosome 5"/>
</dbReference>
<dbReference type="Gene3D" id="1.25.40.540">
    <property type="entry name" value="TAP42-like family"/>
    <property type="match status" value="1"/>
</dbReference>
<evidence type="ECO:0000313" key="3">
    <source>
        <dbReference type="Proteomes" id="UP001213623"/>
    </source>
</evidence>
<dbReference type="AlphaFoldDB" id="A0AAF0J3E1"/>
<dbReference type="GO" id="GO:0051721">
    <property type="term" value="F:protein phosphatase 2A binding"/>
    <property type="evidence" value="ECO:0007669"/>
    <property type="project" value="TreeGrafter"/>
</dbReference>
<feature type="region of interest" description="Disordered" evidence="1">
    <location>
        <begin position="333"/>
        <end position="393"/>
    </location>
</feature>
<dbReference type="PANTHER" id="PTHR10933">
    <property type="entry name" value="IMMUNOGLOBULIN-BINDING PROTEIN 1"/>
    <property type="match status" value="1"/>
</dbReference>
<evidence type="ECO:0000256" key="1">
    <source>
        <dbReference type="SAM" id="MobiDB-lite"/>
    </source>
</evidence>
<reference evidence="2" key="1">
    <citation type="submission" date="2023-03" db="EMBL/GenBank/DDBJ databases">
        <title>Mating type loci evolution in Malassezia.</title>
        <authorList>
            <person name="Coelho M.A."/>
        </authorList>
    </citation>
    <scope>NUCLEOTIDE SEQUENCE</scope>
    <source>
        <strain evidence="2">CBS 9557</strain>
    </source>
</reference>
<name>A0AAF0J3E1_9BASI</name>
<proteinExistence type="predicted"/>
<organism evidence="2 3">
    <name type="scientific">Malassezia nana</name>
    <dbReference type="NCBI Taxonomy" id="180528"/>
    <lineage>
        <taxon>Eukaryota</taxon>
        <taxon>Fungi</taxon>
        <taxon>Dikarya</taxon>
        <taxon>Basidiomycota</taxon>
        <taxon>Ustilaginomycotina</taxon>
        <taxon>Malasseziomycetes</taxon>
        <taxon>Malasseziales</taxon>
        <taxon>Malasseziaceae</taxon>
        <taxon>Malassezia</taxon>
    </lineage>
</organism>
<feature type="compositionally biased region" description="Basic and acidic residues" evidence="1">
    <location>
        <begin position="344"/>
        <end position="361"/>
    </location>
</feature>
<dbReference type="GO" id="GO:0035303">
    <property type="term" value="P:regulation of dephosphorylation"/>
    <property type="evidence" value="ECO:0007669"/>
    <property type="project" value="TreeGrafter"/>
</dbReference>
<dbReference type="EMBL" id="CP119896">
    <property type="protein sequence ID" value="WFD27834.1"/>
    <property type="molecule type" value="Genomic_DNA"/>
</dbReference>
<dbReference type="PANTHER" id="PTHR10933:SF9">
    <property type="entry name" value="IMMUNOGLOBULIN-BINDING PROTEIN 1"/>
    <property type="match status" value="1"/>
</dbReference>
<feature type="compositionally biased region" description="Basic and acidic residues" evidence="1">
    <location>
        <begin position="377"/>
        <end position="386"/>
    </location>
</feature>
<protein>
    <submittedName>
        <fullName evidence="2">Type 2A phosphatase-associated protein 42</fullName>
    </submittedName>
</protein>
<sequence>MRDDAAEASASSLTAELDRAFRLASEAGKGNDAGTCAMGLLSQVAHAADALGIISANDRLDEVSTPALRVLLIPSLQSYLENESTILQDQDRMRARKAHVEASIGAARLFFQMLRRYEVLPPGVRGLLLPYVQSEGSEAVVRSPAERRMIKIQSFKLERAVQQQLDAFRQAYRAQRRAASSGPSDVFFDVLFVSGVAEDEDEDESENDDAGASGELPPVRTLRAYLRGLCVLHALRSASLLESALQERELLEHVPPPAPPAASGDDTWRLDSRWFSQASGPLLSETGKPLRPFVITPSADKRAQMQAAVFRPSHRLPTMSIDEYLAEEERRGNIVRGGGNNDPTPREQRTVKSEMDGTREADEAEEEARQEAIYWDAYKEQHRRGEGNTMNRG</sequence>
<evidence type="ECO:0000313" key="2">
    <source>
        <dbReference type="EMBL" id="WFD27834.1"/>
    </source>
</evidence>
<dbReference type="InterPro" id="IPR038511">
    <property type="entry name" value="TAP42/TAP46-like_sf"/>
</dbReference>
<dbReference type="GO" id="GO:0005829">
    <property type="term" value="C:cytosol"/>
    <property type="evidence" value="ECO:0007669"/>
    <property type="project" value="TreeGrafter"/>
</dbReference>
<dbReference type="GO" id="GO:0009966">
    <property type="term" value="P:regulation of signal transduction"/>
    <property type="evidence" value="ECO:0007669"/>
    <property type="project" value="InterPro"/>
</dbReference>
<dbReference type="InterPro" id="IPR007304">
    <property type="entry name" value="TAP46-like"/>
</dbReference>
<dbReference type="Pfam" id="PF04177">
    <property type="entry name" value="TAP42"/>
    <property type="match status" value="1"/>
</dbReference>